<proteinExistence type="predicted"/>
<sequence>MIPDEDRGPAWLRDYGGSIEADIQQMEQFAKDLMAEVQKNYVPHMEQVQGDMTPNLPTPMGFPELYDFMQAHRTVQQDFSDRIWEIGDGTGRMATAAETVSKNYSNSDAFSHARVTEVERALDQSGVGAPPAPGTEATPPAQGNTYTTGGSNA</sequence>
<organism evidence="2 3">
    <name type="scientific">Plantactinospora sonchi</name>
    <dbReference type="NCBI Taxonomy" id="1544735"/>
    <lineage>
        <taxon>Bacteria</taxon>
        <taxon>Bacillati</taxon>
        <taxon>Actinomycetota</taxon>
        <taxon>Actinomycetes</taxon>
        <taxon>Micromonosporales</taxon>
        <taxon>Micromonosporaceae</taxon>
        <taxon>Plantactinospora</taxon>
    </lineage>
</organism>
<gene>
    <name evidence="2" type="ORF">V1633_14135</name>
</gene>
<protein>
    <recommendedName>
        <fullName evidence="4">PE domain-containing protein</fullName>
    </recommendedName>
</protein>
<comment type="caution">
    <text evidence="2">The sequence shown here is derived from an EMBL/GenBank/DDBJ whole genome shotgun (WGS) entry which is preliminary data.</text>
</comment>
<dbReference type="EMBL" id="JAZGQK010000011">
    <property type="protein sequence ID" value="MEE6259623.1"/>
    <property type="molecule type" value="Genomic_DNA"/>
</dbReference>
<feature type="compositionally biased region" description="Polar residues" evidence="1">
    <location>
        <begin position="142"/>
        <end position="153"/>
    </location>
</feature>
<accession>A0ABU7RSY0</accession>
<evidence type="ECO:0000313" key="3">
    <source>
        <dbReference type="Proteomes" id="UP001332243"/>
    </source>
</evidence>
<dbReference type="Proteomes" id="UP001332243">
    <property type="component" value="Unassembled WGS sequence"/>
</dbReference>
<evidence type="ECO:0000256" key="1">
    <source>
        <dbReference type="SAM" id="MobiDB-lite"/>
    </source>
</evidence>
<reference evidence="2 3" key="1">
    <citation type="submission" date="2024-01" db="EMBL/GenBank/DDBJ databases">
        <title>Genome insights into Plantactinospora sonchi sp. nov.</title>
        <authorList>
            <person name="Wang L."/>
        </authorList>
    </citation>
    <scope>NUCLEOTIDE SEQUENCE [LARGE SCALE GENOMIC DNA]</scope>
    <source>
        <strain evidence="2 3">NEAU-QY2</strain>
    </source>
</reference>
<evidence type="ECO:0000313" key="2">
    <source>
        <dbReference type="EMBL" id="MEE6259623.1"/>
    </source>
</evidence>
<feature type="region of interest" description="Disordered" evidence="1">
    <location>
        <begin position="120"/>
        <end position="153"/>
    </location>
</feature>
<keyword evidence="3" id="KW-1185">Reference proteome</keyword>
<dbReference type="RefSeq" id="WP_331214739.1">
    <property type="nucleotide sequence ID" value="NZ_JAZGQK010000011.1"/>
</dbReference>
<evidence type="ECO:0008006" key="4">
    <source>
        <dbReference type="Google" id="ProtNLM"/>
    </source>
</evidence>
<name>A0ABU7RSY0_9ACTN</name>